<accession>A0A5C6AVB4</accession>
<evidence type="ECO:0000259" key="1">
    <source>
        <dbReference type="Pfam" id="PF07638"/>
    </source>
</evidence>
<dbReference type="EMBL" id="SJPN01000004">
    <property type="protein sequence ID" value="TWU02986.1"/>
    <property type="molecule type" value="Genomic_DNA"/>
</dbReference>
<dbReference type="InterPro" id="IPR036388">
    <property type="entry name" value="WH-like_DNA-bd_sf"/>
</dbReference>
<dbReference type="AlphaFoldDB" id="A0A5C6AVB4"/>
<feature type="domain" description="RNA polymerase sigma-70 ECF-like HTH" evidence="1">
    <location>
        <begin position="35"/>
        <end position="205"/>
    </location>
</feature>
<sequence length="218" mass="24654">MDDESERDPHVARPNDLPVDSAGSMSLLLRDWAANEQEIARRIHVEYFPRLRKLSHNLLQGLVSANVEADDVVQSAIMSFCIYMRGERATQNKGRDDVWRLLCRIAACKASRRRQRQTRGLRGGRLLAMSDLATDNGAGRVEDLIQDLTTEDIDLVLKDAIEHLDESLRPIALMVMEGRSQQEISEVLNVSRRTVIRKFDLTKRLLASLLDDSSADSD</sequence>
<evidence type="ECO:0000313" key="3">
    <source>
        <dbReference type="Proteomes" id="UP000320176"/>
    </source>
</evidence>
<dbReference type="Proteomes" id="UP000320176">
    <property type="component" value="Unassembled WGS sequence"/>
</dbReference>
<comment type="caution">
    <text evidence="2">The sequence shown here is derived from an EMBL/GenBank/DDBJ whole genome shotgun (WGS) entry which is preliminary data.</text>
</comment>
<dbReference type="InterPro" id="IPR053812">
    <property type="entry name" value="HTH_Sigma70_ECF-like"/>
</dbReference>
<dbReference type="Gene3D" id="1.10.10.10">
    <property type="entry name" value="Winged helix-like DNA-binding domain superfamily/Winged helix DNA-binding domain"/>
    <property type="match status" value="1"/>
</dbReference>
<dbReference type="SUPFAM" id="SSF88659">
    <property type="entry name" value="Sigma3 and sigma4 domains of RNA polymerase sigma factors"/>
    <property type="match status" value="1"/>
</dbReference>
<dbReference type="RefSeq" id="WP_146521206.1">
    <property type="nucleotide sequence ID" value="NZ_CP151726.1"/>
</dbReference>
<protein>
    <submittedName>
        <fullName evidence="2">RNA polymerase sigma factor</fullName>
    </submittedName>
</protein>
<gene>
    <name evidence="2" type="ORF">Pla52n_40750</name>
</gene>
<reference evidence="2 3" key="1">
    <citation type="submission" date="2019-02" db="EMBL/GenBank/DDBJ databases">
        <title>Deep-cultivation of Planctomycetes and their phenomic and genomic characterization uncovers novel biology.</title>
        <authorList>
            <person name="Wiegand S."/>
            <person name="Jogler M."/>
            <person name="Boedeker C."/>
            <person name="Pinto D."/>
            <person name="Vollmers J."/>
            <person name="Rivas-Marin E."/>
            <person name="Kohn T."/>
            <person name="Peeters S.H."/>
            <person name="Heuer A."/>
            <person name="Rast P."/>
            <person name="Oberbeckmann S."/>
            <person name="Bunk B."/>
            <person name="Jeske O."/>
            <person name="Meyerdierks A."/>
            <person name="Storesund J.E."/>
            <person name="Kallscheuer N."/>
            <person name="Luecker S."/>
            <person name="Lage O.M."/>
            <person name="Pohl T."/>
            <person name="Merkel B.J."/>
            <person name="Hornburger P."/>
            <person name="Mueller R.-W."/>
            <person name="Bruemmer F."/>
            <person name="Labrenz M."/>
            <person name="Spormann A.M."/>
            <person name="Op Den Camp H."/>
            <person name="Overmann J."/>
            <person name="Amann R."/>
            <person name="Jetten M.S.M."/>
            <person name="Mascher T."/>
            <person name="Medema M.H."/>
            <person name="Devos D.P."/>
            <person name="Kaster A.-K."/>
            <person name="Ovreas L."/>
            <person name="Rohde M."/>
            <person name="Galperin M.Y."/>
            <person name="Jogler C."/>
        </authorList>
    </citation>
    <scope>NUCLEOTIDE SEQUENCE [LARGE SCALE GENOMIC DNA]</scope>
    <source>
        <strain evidence="2 3">Pla52n</strain>
    </source>
</reference>
<dbReference type="OrthoDB" id="9797134at2"/>
<dbReference type="InterPro" id="IPR013324">
    <property type="entry name" value="RNA_pol_sigma_r3/r4-like"/>
</dbReference>
<name>A0A5C6AVB4_9BACT</name>
<evidence type="ECO:0000313" key="2">
    <source>
        <dbReference type="EMBL" id="TWU02986.1"/>
    </source>
</evidence>
<organism evidence="2 3">
    <name type="scientific">Stieleria varia</name>
    <dbReference type="NCBI Taxonomy" id="2528005"/>
    <lineage>
        <taxon>Bacteria</taxon>
        <taxon>Pseudomonadati</taxon>
        <taxon>Planctomycetota</taxon>
        <taxon>Planctomycetia</taxon>
        <taxon>Pirellulales</taxon>
        <taxon>Pirellulaceae</taxon>
        <taxon>Stieleria</taxon>
    </lineage>
</organism>
<proteinExistence type="predicted"/>
<dbReference type="Pfam" id="PF07638">
    <property type="entry name" value="Sigma70_ECF"/>
    <property type="match status" value="1"/>
</dbReference>
<keyword evidence="3" id="KW-1185">Reference proteome</keyword>